<reference evidence="10 11" key="1">
    <citation type="submission" date="2018-09" db="EMBL/GenBank/DDBJ databases">
        <title>YIM 75507 draft genome.</title>
        <authorList>
            <person name="Tang S."/>
            <person name="Feng Y."/>
        </authorList>
    </citation>
    <scope>NUCLEOTIDE SEQUENCE [LARGE SCALE GENOMIC DNA]</scope>
    <source>
        <strain evidence="10 11">YIM 75507</strain>
    </source>
</reference>
<evidence type="ECO:0000256" key="7">
    <source>
        <dbReference type="ARBA" id="ARBA00023136"/>
    </source>
</evidence>
<dbReference type="CDD" id="cd01116">
    <property type="entry name" value="P_permease"/>
    <property type="match status" value="1"/>
</dbReference>
<dbReference type="OrthoDB" id="9809303at2"/>
<evidence type="ECO:0000256" key="6">
    <source>
        <dbReference type="ARBA" id="ARBA00022989"/>
    </source>
</evidence>
<keyword evidence="11" id="KW-1185">Reference proteome</keyword>
<keyword evidence="7 8" id="KW-0472">Membrane</keyword>
<organism evidence="10 11">
    <name type="scientific">Bailinhaonella thermotolerans</name>
    <dbReference type="NCBI Taxonomy" id="1070861"/>
    <lineage>
        <taxon>Bacteria</taxon>
        <taxon>Bacillati</taxon>
        <taxon>Actinomycetota</taxon>
        <taxon>Actinomycetes</taxon>
        <taxon>Streptosporangiales</taxon>
        <taxon>Streptosporangiaceae</taxon>
        <taxon>Bailinhaonella</taxon>
    </lineage>
</organism>
<feature type="transmembrane region" description="Helical" evidence="8">
    <location>
        <begin position="227"/>
        <end position="248"/>
    </location>
</feature>
<evidence type="ECO:0000256" key="1">
    <source>
        <dbReference type="ARBA" id="ARBA00004651"/>
    </source>
</evidence>
<dbReference type="Pfam" id="PF03600">
    <property type="entry name" value="CitMHS"/>
    <property type="match status" value="1"/>
</dbReference>
<proteinExistence type="inferred from homology"/>
<accession>A0A3A4BF71</accession>
<evidence type="ECO:0000313" key="10">
    <source>
        <dbReference type="EMBL" id="RJL29992.1"/>
    </source>
</evidence>
<feature type="transmembrane region" description="Helical" evidence="8">
    <location>
        <begin position="27"/>
        <end position="44"/>
    </location>
</feature>
<dbReference type="InterPro" id="IPR004680">
    <property type="entry name" value="Cit_transptr-like_dom"/>
</dbReference>
<comment type="similarity">
    <text evidence="2">Belongs to the CitM (TC 2.A.11) transporter family.</text>
</comment>
<feature type="transmembrane region" description="Helical" evidence="8">
    <location>
        <begin position="317"/>
        <end position="335"/>
    </location>
</feature>
<protein>
    <recommendedName>
        <fullName evidence="9">Citrate transporter-like domain-containing protein</fullName>
    </recommendedName>
</protein>
<feature type="transmembrane region" description="Helical" evidence="8">
    <location>
        <begin position="176"/>
        <end position="199"/>
    </location>
</feature>
<keyword evidence="4" id="KW-1003">Cell membrane</keyword>
<dbReference type="InterPro" id="IPR051475">
    <property type="entry name" value="Diverse_Ion_Transporter"/>
</dbReference>
<dbReference type="Proteomes" id="UP000265768">
    <property type="component" value="Unassembled WGS sequence"/>
</dbReference>
<dbReference type="PANTHER" id="PTHR43568">
    <property type="entry name" value="P PROTEIN"/>
    <property type="match status" value="1"/>
</dbReference>
<evidence type="ECO:0000256" key="2">
    <source>
        <dbReference type="ARBA" id="ARBA00009843"/>
    </source>
</evidence>
<dbReference type="RefSeq" id="WP_119928770.1">
    <property type="nucleotide sequence ID" value="NZ_QZEY01000010.1"/>
</dbReference>
<feature type="transmembrane region" description="Helical" evidence="8">
    <location>
        <begin position="283"/>
        <end position="305"/>
    </location>
</feature>
<evidence type="ECO:0000256" key="5">
    <source>
        <dbReference type="ARBA" id="ARBA00022692"/>
    </source>
</evidence>
<comment type="subcellular location">
    <subcellularLocation>
        <location evidence="1">Cell membrane</location>
        <topology evidence="1">Multi-pass membrane protein</topology>
    </subcellularLocation>
</comment>
<gene>
    <name evidence="10" type="ORF">D5H75_23925</name>
</gene>
<dbReference type="GO" id="GO:0015105">
    <property type="term" value="F:arsenite transmembrane transporter activity"/>
    <property type="evidence" value="ECO:0007669"/>
    <property type="project" value="InterPro"/>
</dbReference>
<feature type="transmembrane region" description="Helical" evidence="8">
    <location>
        <begin position="94"/>
        <end position="113"/>
    </location>
</feature>
<evidence type="ECO:0000313" key="11">
    <source>
        <dbReference type="Proteomes" id="UP000265768"/>
    </source>
</evidence>
<evidence type="ECO:0000256" key="8">
    <source>
        <dbReference type="SAM" id="Phobius"/>
    </source>
</evidence>
<evidence type="ECO:0000256" key="3">
    <source>
        <dbReference type="ARBA" id="ARBA00022448"/>
    </source>
</evidence>
<evidence type="ECO:0000256" key="4">
    <source>
        <dbReference type="ARBA" id="ARBA00022475"/>
    </source>
</evidence>
<feature type="transmembrane region" description="Helical" evidence="8">
    <location>
        <begin position="56"/>
        <end position="74"/>
    </location>
</feature>
<keyword evidence="6 8" id="KW-1133">Transmembrane helix</keyword>
<keyword evidence="5 8" id="KW-0812">Transmembrane</keyword>
<name>A0A3A4BF71_9ACTN</name>
<evidence type="ECO:0000259" key="9">
    <source>
        <dbReference type="Pfam" id="PF03600"/>
    </source>
</evidence>
<dbReference type="PANTHER" id="PTHR43568:SF1">
    <property type="entry name" value="P PROTEIN"/>
    <property type="match status" value="1"/>
</dbReference>
<dbReference type="AlphaFoldDB" id="A0A3A4BF71"/>
<comment type="caution">
    <text evidence="10">The sequence shown here is derived from an EMBL/GenBank/DDBJ whole genome shotgun (WGS) entry which is preliminary data.</text>
</comment>
<dbReference type="PRINTS" id="PR00758">
    <property type="entry name" value="ARSENICPUMP"/>
</dbReference>
<dbReference type="InterPro" id="IPR000802">
    <property type="entry name" value="Arsenical_pump_ArsB"/>
</dbReference>
<feature type="transmembrane region" description="Helical" evidence="8">
    <location>
        <begin position="405"/>
        <end position="426"/>
    </location>
</feature>
<sequence>MSVTAWLAVVAFLGAYALIATERIHRVMAALGGAGIMLLIHATDAKAAFFSEHSGIDWNVVFLLLGMMVIVGVLKQTGVFEYLAIWAAKRARGRPFRLMALLIVITALASALLDNVTTVLLIAPVTFLVCERLALPVAPFLIAEAMASNIGGTATLVGDPPNIIIASRGGLSFNDFLVHLAPLVVVLLVVFIGLCRIMFRKSFVYDPERAAEIMRLQEREAIGDRRLLWQSLTVLVIVMAAFVLHPVLHYEPSIVAVLGAGVLVAATRVTTQEALEEVEWETLVFFAGLFVMVGALVETGVIGQISQAAVQATEGRLGVATMLLLWASAGLSAIVDNIPYVATMSPIVAELVSANGGNDHAQVLWWALALGADLGGNATAVGAAANVVVLGIAARNRAPISFWEFTKYGLIVTLVTITVATPYLWLRYLT</sequence>
<dbReference type="EMBL" id="QZEY01000010">
    <property type="protein sequence ID" value="RJL29992.1"/>
    <property type="molecule type" value="Genomic_DNA"/>
</dbReference>
<keyword evidence="3" id="KW-0813">Transport</keyword>
<dbReference type="GO" id="GO:0005886">
    <property type="term" value="C:plasma membrane"/>
    <property type="evidence" value="ECO:0007669"/>
    <property type="project" value="UniProtKB-SubCell"/>
</dbReference>
<feature type="transmembrane region" description="Helical" evidence="8">
    <location>
        <begin position="254"/>
        <end position="271"/>
    </location>
</feature>
<feature type="domain" description="Citrate transporter-like" evidence="9">
    <location>
        <begin position="16"/>
        <end position="371"/>
    </location>
</feature>